<keyword evidence="1" id="KW-0479">Metal-binding</keyword>
<sequence>MSRGSPRELCALIDELRSANKNQSDAPLPKGPVRRAQVLLRTLQPFRALQIDPFVLEKKLWSMLSEPVASASEAIEALEYLLALPDGAQHVLAGDVIHCVQELWPTLVLWIEFLLPANQHVSPVLKNTREMNVVLSGVLLLIFQRKSALASQITQTPTLYRTLFTLYLRLEPGGAITMDAFSSCIERLRFAIYPALCMANQKSKPDTMAIDGMLQVVRHNPRRVYRRIVSHLSIIINLEQGLASVHYQIGILVLLATEILPVPSHAPDVVKALVHLAETIRAIPGGHEAAGIAVSVLLGIWRTARDTRSLTWALRVDVLPLLLALDREPPNQEVAKALEFIAQQSVRYSVLRILCKSGQLSSLGESGFADAARMQVVDMCMHEYAATMLRTYHKMCAFIKCRKHRHGTERVSLRRCACLGVYYCSEGCQRKDWPVHKTQCINGEEGIGLVEMLTGNLPPKDAHFLALSARVYMGLHGVPLLEQIARTPVPPMPAPPCFNIIVDFEHMPPTHDIDVLRDDTNDGETMVMVTAVSPPPYTSSEVAIVIAHNMSLQCFKELMEWTG</sequence>
<dbReference type="InterPro" id="IPR002893">
    <property type="entry name" value="Znf_MYND"/>
</dbReference>
<reference evidence="6 7" key="1">
    <citation type="journal article" date="2019" name="New Phytol.">
        <title>Comparative genomics reveals unique wood-decay strategies and fruiting body development in the Schizophyllaceae.</title>
        <authorList>
            <person name="Almasi E."/>
            <person name="Sahu N."/>
            <person name="Krizsan K."/>
            <person name="Balint B."/>
            <person name="Kovacs G.M."/>
            <person name="Kiss B."/>
            <person name="Cseklye J."/>
            <person name="Drula E."/>
            <person name="Henrissat B."/>
            <person name="Nagy I."/>
            <person name="Chovatia M."/>
            <person name="Adam C."/>
            <person name="LaButti K."/>
            <person name="Lipzen A."/>
            <person name="Riley R."/>
            <person name="Grigoriev I.V."/>
            <person name="Nagy L.G."/>
        </authorList>
    </citation>
    <scope>NUCLEOTIDE SEQUENCE [LARGE SCALE GENOMIC DNA]</scope>
    <source>
        <strain evidence="6 7">NL-1724</strain>
    </source>
</reference>
<protein>
    <recommendedName>
        <fullName evidence="5">MYND-type domain-containing protein</fullName>
    </recommendedName>
</protein>
<dbReference type="EMBL" id="VDMD01000036">
    <property type="protein sequence ID" value="TRM58420.1"/>
    <property type="molecule type" value="Genomic_DNA"/>
</dbReference>
<proteinExistence type="predicted"/>
<evidence type="ECO:0000256" key="3">
    <source>
        <dbReference type="ARBA" id="ARBA00022833"/>
    </source>
</evidence>
<dbReference type="Pfam" id="PF01753">
    <property type="entry name" value="zf-MYND"/>
    <property type="match status" value="1"/>
</dbReference>
<evidence type="ECO:0000256" key="4">
    <source>
        <dbReference type="PROSITE-ProRule" id="PRU00134"/>
    </source>
</evidence>
<dbReference type="Proteomes" id="UP000320762">
    <property type="component" value="Unassembled WGS sequence"/>
</dbReference>
<dbReference type="PROSITE" id="PS50865">
    <property type="entry name" value="ZF_MYND_2"/>
    <property type="match status" value="1"/>
</dbReference>
<accession>A0A550C0W3</accession>
<keyword evidence="7" id="KW-1185">Reference proteome</keyword>
<organism evidence="6 7">
    <name type="scientific">Schizophyllum amplum</name>
    <dbReference type="NCBI Taxonomy" id="97359"/>
    <lineage>
        <taxon>Eukaryota</taxon>
        <taxon>Fungi</taxon>
        <taxon>Dikarya</taxon>
        <taxon>Basidiomycota</taxon>
        <taxon>Agaricomycotina</taxon>
        <taxon>Agaricomycetes</taxon>
        <taxon>Agaricomycetidae</taxon>
        <taxon>Agaricales</taxon>
        <taxon>Schizophyllaceae</taxon>
        <taxon>Schizophyllum</taxon>
    </lineage>
</organism>
<evidence type="ECO:0000256" key="2">
    <source>
        <dbReference type="ARBA" id="ARBA00022771"/>
    </source>
</evidence>
<evidence type="ECO:0000259" key="5">
    <source>
        <dbReference type="PROSITE" id="PS50865"/>
    </source>
</evidence>
<feature type="domain" description="MYND-type" evidence="5">
    <location>
        <begin position="398"/>
        <end position="440"/>
    </location>
</feature>
<dbReference type="Gene3D" id="6.10.140.2220">
    <property type="match status" value="1"/>
</dbReference>
<keyword evidence="3" id="KW-0862">Zinc</keyword>
<evidence type="ECO:0000256" key="1">
    <source>
        <dbReference type="ARBA" id="ARBA00022723"/>
    </source>
</evidence>
<evidence type="ECO:0000313" key="7">
    <source>
        <dbReference type="Proteomes" id="UP000320762"/>
    </source>
</evidence>
<dbReference type="OrthoDB" id="341421at2759"/>
<gene>
    <name evidence="6" type="ORF">BD626DRAFT_573632</name>
</gene>
<keyword evidence="2 4" id="KW-0863">Zinc-finger</keyword>
<dbReference type="AlphaFoldDB" id="A0A550C0W3"/>
<comment type="caution">
    <text evidence="6">The sequence shown here is derived from an EMBL/GenBank/DDBJ whole genome shotgun (WGS) entry which is preliminary data.</text>
</comment>
<dbReference type="GO" id="GO:0008270">
    <property type="term" value="F:zinc ion binding"/>
    <property type="evidence" value="ECO:0007669"/>
    <property type="project" value="UniProtKB-KW"/>
</dbReference>
<dbReference type="SUPFAM" id="SSF144232">
    <property type="entry name" value="HIT/MYND zinc finger-like"/>
    <property type="match status" value="1"/>
</dbReference>
<name>A0A550C0W3_9AGAR</name>
<evidence type="ECO:0000313" key="6">
    <source>
        <dbReference type="EMBL" id="TRM58420.1"/>
    </source>
</evidence>